<evidence type="ECO:0000313" key="4">
    <source>
        <dbReference type="EMBL" id="BDU70392.1"/>
    </source>
</evidence>
<dbReference type="EMBL" id="AP027079">
    <property type="protein sequence ID" value="BDU70392.1"/>
    <property type="molecule type" value="Genomic_DNA"/>
</dbReference>
<evidence type="ECO:0000256" key="2">
    <source>
        <dbReference type="SAM" id="MobiDB-lite"/>
    </source>
</evidence>
<dbReference type="PROSITE" id="PS50110">
    <property type="entry name" value="RESPONSE_REGULATORY"/>
    <property type="match status" value="1"/>
</dbReference>
<keyword evidence="1" id="KW-0597">Phosphoprotein</keyword>
<evidence type="ECO:0000256" key="1">
    <source>
        <dbReference type="PROSITE-ProRule" id="PRU00169"/>
    </source>
</evidence>
<proteinExistence type="predicted"/>
<protein>
    <recommendedName>
        <fullName evidence="3">Response regulatory domain-containing protein</fullName>
    </recommendedName>
</protein>
<dbReference type="InterPro" id="IPR011006">
    <property type="entry name" value="CheY-like_superfamily"/>
</dbReference>
<feature type="modified residue" description="4-aspartylphosphate" evidence="1">
    <location>
        <position position="372"/>
    </location>
</feature>
<sequence length="443" mass="46865">MAMFGLKKSKPSEGSEVVLAYLEEAQRVRTAITLMDGNGRSVAATLASVSEERVGLNLQGPLMADKGVNLSLFFVLDGLRFKAVGRLLEMKAGSAALELPAAISLAERRKKPRARLNAREGATATVLTGLFDGVGINGSVENISETGVCVRVDRAMEVKTQRKMHLGPNLMPVGQPLMLVKLSKLPKCPTIELAGTVAYMDASNQGLLVGIAFESGKESLLAPVRALVASRTTAIPTSVPPKARRQPEADREAEEPIHRPAPKKEPEAAPAPPPAPPAAPAPAAPSAPEPPPPAAPVMPVAPAAPIDERSQALLRVKKRTRGILLAMPEGPDRNQLAAFLTEDGYGRVLCAATLTDLLDHLDRPGLNLVLVDGGVAEVQGLGLASLLKHRMEEDMPPVILAEASVDADLVLGAQETGVAQILVKPYALDQDFRRMIEEHLGIG</sequence>
<organism evidence="4 5">
    <name type="scientific">Geothrix oryzae</name>
    <dbReference type="NCBI Taxonomy" id="2927975"/>
    <lineage>
        <taxon>Bacteria</taxon>
        <taxon>Pseudomonadati</taxon>
        <taxon>Acidobacteriota</taxon>
        <taxon>Holophagae</taxon>
        <taxon>Holophagales</taxon>
        <taxon>Holophagaceae</taxon>
        <taxon>Geothrix</taxon>
    </lineage>
</organism>
<evidence type="ECO:0000313" key="5">
    <source>
        <dbReference type="Proteomes" id="UP001242010"/>
    </source>
</evidence>
<dbReference type="InterPro" id="IPR001789">
    <property type="entry name" value="Sig_transdc_resp-reg_receiver"/>
</dbReference>
<reference evidence="5" key="1">
    <citation type="journal article" date="2023" name="Int. J. Syst. Evol. Microbiol.">
        <title>Mesoterricola silvestris gen. nov., sp. nov., Mesoterricola sediminis sp. nov., Geothrix oryzae sp. nov., Geothrix edaphica sp. nov., Geothrix rubra sp. nov., and Geothrix limicola sp. nov., six novel members of Acidobacteriota isolated from soils.</title>
        <authorList>
            <person name="Itoh H."/>
            <person name="Sugisawa Y."/>
            <person name="Mise K."/>
            <person name="Xu Z."/>
            <person name="Kuniyasu M."/>
            <person name="Ushijima N."/>
            <person name="Kawano K."/>
            <person name="Kobayashi E."/>
            <person name="Shiratori Y."/>
            <person name="Masuda Y."/>
            <person name="Senoo K."/>
        </authorList>
    </citation>
    <scope>NUCLEOTIDE SEQUENCE [LARGE SCALE GENOMIC DNA]</scope>
    <source>
        <strain evidence="5">Red222</strain>
    </source>
</reference>
<keyword evidence="5" id="KW-1185">Reference proteome</keyword>
<name>A0ABN6UZ75_9BACT</name>
<feature type="region of interest" description="Disordered" evidence="2">
    <location>
        <begin position="235"/>
        <end position="300"/>
    </location>
</feature>
<dbReference type="Proteomes" id="UP001242010">
    <property type="component" value="Chromosome"/>
</dbReference>
<accession>A0ABN6UZ75</accession>
<feature type="domain" description="Response regulatory" evidence="3">
    <location>
        <begin position="322"/>
        <end position="439"/>
    </location>
</feature>
<feature type="compositionally biased region" description="Pro residues" evidence="2">
    <location>
        <begin position="269"/>
        <end position="296"/>
    </location>
</feature>
<dbReference type="SUPFAM" id="SSF52172">
    <property type="entry name" value="CheY-like"/>
    <property type="match status" value="1"/>
</dbReference>
<evidence type="ECO:0000259" key="3">
    <source>
        <dbReference type="PROSITE" id="PS50110"/>
    </source>
</evidence>
<dbReference type="Gene3D" id="3.40.50.2300">
    <property type="match status" value="1"/>
</dbReference>
<gene>
    <name evidence="4" type="ORF">GETHOR_24930</name>
</gene>
<feature type="compositionally biased region" description="Basic and acidic residues" evidence="2">
    <location>
        <begin position="245"/>
        <end position="267"/>
    </location>
</feature>